<sequence>MTRWTEENTEGFNAAELAEMNKAQEMLEADGFADADNLADMLNNAWNPEMTAADLYTAVRDAAGAN</sequence>
<gene>
    <name evidence="1" type="ORF">SAMN04489858_12047</name>
</gene>
<evidence type="ECO:0000313" key="1">
    <source>
        <dbReference type="EMBL" id="SEU02983.1"/>
    </source>
</evidence>
<dbReference type="RefSeq" id="WP_090737691.1">
    <property type="nucleotide sequence ID" value="NZ_FOHO01000020.1"/>
</dbReference>
<name>A0A1I0IZS7_9RHOB</name>
<organism evidence="1 2">
    <name type="scientific">Paracoccus homiensis</name>
    <dbReference type="NCBI Taxonomy" id="364199"/>
    <lineage>
        <taxon>Bacteria</taxon>
        <taxon>Pseudomonadati</taxon>
        <taxon>Pseudomonadota</taxon>
        <taxon>Alphaproteobacteria</taxon>
        <taxon>Rhodobacterales</taxon>
        <taxon>Paracoccaceae</taxon>
        <taxon>Paracoccus</taxon>
    </lineage>
</organism>
<accession>A0A1I0IZS7</accession>
<dbReference type="STRING" id="364199.SAMN04489858_12047"/>
<keyword evidence="2" id="KW-1185">Reference proteome</keyword>
<protein>
    <submittedName>
        <fullName evidence="1">Uncharacterized protein</fullName>
    </submittedName>
</protein>
<dbReference type="AlphaFoldDB" id="A0A1I0IZS7"/>
<reference evidence="1 2" key="1">
    <citation type="submission" date="2016-10" db="EMBL/GenBank/DDBJ databases">
        <authorList>
            <person name="de Groot N.N."/>
        </authorList>
    </citation>
    <scope>NUCLEOTIDE SEQUENCE [LARGE SCALE GENOMIC DNA]</scope>
    <source>
        <strain evidence="1 2">DSM 17862</strain>
    </source>
</reference>
<evidence type="ECO:0000313" key="2">
    <source>
        <dbReference type="Proteomes" id="UP000199180"/>
    </source>
</evidence>
<dbReference type="EMBL" id="FOHO01000020">
    <property type="protein sequence ID" value="SEU02983.1"/>
    <property type="molecule type" value="Genomic_DNA"/>
</dbReference>
<proteinExistence type="predicted"/>
<dbReference type="Proteomes" id="UP000199180">
    <property type="component" value="Unassembled WGS sequence"/>
</dbReference>